<dbReference type="Proteomes" id="UP001215598">
    <property type="component" value="Unassembled WGS sequence"/>
</dbReference>
<evidence type="ECO:0000313" key="1">
    <source>
        <dbReference type="EMBL" id="KAJ7761015.1"/>
    </source>
</evidence>
<accession>A0AAD7JDH2</accession>
<comment type="caution">
    <text evidence="1">The sequence shown here is derived from an EMBL/GenBank/DDBJ whole genome shotgun (WGS) entry which is preliminary data.</text>
</comment>
<organism evidence="1 2">
    <name type="scientific">Mycena metata</name>
    <dbReference type="NCBI Taxonomy" id="1033252"/>
    <lineage>
        <taxon>Eukaryota</taxon>
        <taxon>Fungi</taxon>
        <taxon>Dikarya</taxon>
        <taxon>Basidiomycota</taxon>
        <taxon>Agaricomycotina</taxon>
        <taxon>Agaricomycetes</taxon>
        <taxon>Agaricomycetidae</taxon>
        <taxon>Agaricales</taxon>
        <taxon>Marasmiineae</taxon>
        <taxon>Mycenaceae</taxon>
        <taxon>Mycena</taxon>
    </lineage>
</organism>
<protein>
    <recommendedName>
        <fullName evidence="3">F-box domain-containing protein</fullName>
    </recommendedName>
</protein>
<gene>
    <name evidence="1" type="ORF">B0H16DRAFT_1531464</name>
</gene>
<dbReference type="EMBL" id="JARKIB010000036">
    <property type="protein sequence ID" value="KAJ7761015.1"/>
    <property type="molecule type" value="Genomic_DNA"/>
</dbReference>
<evidence type="ECO:0008006" key="3">
    <source>
        <dbReference type="Google" id="ProtNLM"/>
    </source>
</evidence>
<evidence type="ECO:0000313" key="2">
    <source>
        <dbReference type="Proteomes" id="UP001215598"/>
    </source>
</evidence>
<name>A0AAD7JDH2_9AGAR</name>
<sequence>MAAVRSIPPEILGLIIEDYADDRKTLFSCSLVSKPWLQSTRYHLFGNLNLILASAAYGYEATFFTLLRHPLCTFSTSVRKIWVHPAYDTQLNNIAQLGQLTSVRTLRIDCQRTISPLIMTTLSAAFKDITTLAMTIRFPSLSDAIQFMCSFTLLEEVLFEPVRTPGDFPSADIQMPSKLRSIHLHTLRSYERWFADNRVSTLSTLSVEAIRPLDDVARLDEMLEIFGISLRHLTLRFESQKGVSDLQINLAHTTQLRYLEIDLSRLTRRHVVDALGHLRAPHLETFVWRSRRAFDLPAELWSNLDTLLANRDVLPALNSFRIMAPMPSKATFNPRFYMPMCDALGILSGEDIHV</sequence>
<dbReference type="AlphaFoldDB" id="A0AAD7JDH2"/>
<proteinExistence type="predicted"/>
<keyword evidence="2" id="KW-1185">Reference proteome</keyword>
<reference evidence="1" key="1">
    <citation type="submission" date="2023-03" db="EMBL/GenBank/DDBJ databases">
        <title>Massive genome expansion in bonnet fungi (Mycena s.s.) driven by repeated elements and novel gene families across ecological guilds.</title>
        <authorList>
            <consortium name="Lawrence Berkeley National Laboratory"/>
            <person name="Harder C.B."/>
            <person name="Miyauchi S."/>
            <person name="Viragh M."/>
            <person name="Kuo A."/>
            <person name="Thoen E."/>
            <person name="Andreopoulos B."/>
            <person name="Lu D."/>
            <person name="Skrede I."/>
            <person name="Drula E."/>
            <person name="Henrissat B."/>
            <person name="Morin E."/>
            <person name="Kohler A."/>
            <person name="Barry K."/>
            <person name="LaButti K."/>
            <person name="Morin E."/>
            <person name="Salamov A."/>
            <person name="Lipzen A."/>
            <person name="Mereny Z."/>
            <person name="Hegedus B."/>
            <person name="Baldrian P."/>
            <person name="Stursova M."/>
            <person name="Weitz H."/>
            <person name="Taylor A."/>
            <person name="Grigoriev I.V."/>
            <person name="Nagy L.G."/>
            <person name="Martin F."/>
            <person name="Kauserud H."/>
        </authorList>
    </citation>
    <scope>NUCLEOTIDE SEQUENCE</scope>
    <source>
        <strain evidence="1">CBHHK182m</strain>
    </source>
</reference>